<dbReference type="EMBL" id="MU004186">
    <property type="protein sequence ID" value="KAF2497712.1"/>
    <property type="molecule type" value="Genomic_DNA"/>
</dbReference>
<dbReference type="Proteomes" id="UP000799750">
    <property type="component" value="Unassembled WGS sequence"/>
</dbReference>
<reference evidence="1" key="1">
    <citation type="journal article" date="2020" name="Stud. Mycol.">
        <title>101 Dothideomycetes genomes: a test case for predicting lifestyles and emergence of pathogens.</title>
        <authorList>
            <person name="Haridas S."/>
            <person name="Albert R."/>
            <person name="Binder M."/>
            <person name="Bloem J."/>
            <person name="Labutti K."/>
            <person name="Salamov A."/>
            <person name="Andreopoulos B."/>
            <person name="Baker S."/>
            <person name="Barry K."/>
            <person name="Bills G."/>
            <person name="Bluhm B."/>
            <person name="Cannon C."/>
            <person name="Castanera R."/>
            <person name="Culley D."/>
            <person name="Daum C."/>
            <person name="Ezra D."/>
            <person name="Gonzalez J."/>
            <person name="Henrissat B."/>
            <person name="Kuo A."/>
            <person name="Liang C."/>
            <person name="Lipzen A."/>
            <person name="Lutzoni F."/>
            <person name="Magnuson J."/>
            <person name="Mondo S."/>
            <person name="Nolan M."/>
            <person name="Ohm R."/>
            <person name="Pangilinan J."/>
            <person name="Park H.-J."/>
            <person name="Ramirez L."/>
            <person name="Alfaro M."/>
            <person name="Sun H."/>
            <person name="Tritt A."/>
            <person name="Yoshinaga Y."/>
            <person name="Zwiers L.-H."/>
            <person name="Turgeon B."/>
            <person name="Goodwin S."/>
            <person name="Spatafora J."/>
            <person name="Crous P."/>
            <person name="Grigoriev I."/>
        </authorList>
    </citation>
    <scope>NUCLEOTIDE SEQUENCE</scope>
    <source>
        <strain evidence="1">CBS 269.34</strain>
    </source>
</reference>
<organism evidence="1 2">
    <name type="scientific">Lophium mytilinum</name>
    <dbReference type="NCBI Taxonomy" id="390894"/>
    <lineage>
        <taxon>Eukaryota</taxon>
        <taxon>Fungi</taxon>
        <taxon>Dikarya</taxon>
        <taxon>Ascomycota</taxon>
        <taxon>Pezizomycotina</taxon>
        <taxon>Dothideomycetes</taxon>
        <taxon>Pleosporomycetidae</taxon>
        <taxon>Mytilinidiales</taxon>
        <taxon>Mytilinidiaceae</taxon>
        <taxon>Lophium</taxon>
    </lineage>
</organism>
<evidence type="ECO:0000313" key="1">
    <source>
        <dbReference type="EMBL" id="KAF2497712.1"/>
    </source>
</evidence>
<dbReference type="AlphaFoldDB" id="A0A6A6R030"/>
<gene>
    <name evidence="1" type="ORF">BU16DRAFT_323021</name>
</gene>
<evidence type="ECO:0000313" key="2">
    <source>
        <dbReference type="Proteomes" id="UP000799750"/>
    </source>
</evidence>
<keyword evidence="2" id="KW-1185">Reference proteome</keyword>
<sequence>MCSLIICASTFQHPPFAISFICLDAATRLIKPLSDIIVLDLLYVITLSATLISRMIIERIPVSTSRIPSKLEFTIGLVIRRPVQLSEHASHEYQAALVEKRNTRPIPNTDW</sequence>
<name>A0A6A6R030_9PEZI</name>
<proteinExistence type="predicted"/>
<accession>A0A6A6R030</accession>
<protein>
    <submittedName>
        <fullName evidence="1">Uncharacterized protein</fullName>
    </submittedName>
</protein>